<dbReference type="RefSeq" id="WP_144993827.1">
    <property type="nucleotide sequence ID" value="NZ_CP036281.1"/>
</dbReference>
<dbReference type="OrthoDB" id="9898733at2"/>
<accession>A0A518CJB6</accession>
<evidence type="ECO:0000313" key="2">
    <source>
        <dbReference type="EMBL" id="QDU79318.1"/>
    </source>
</evidence>
<keyword evidence="1" id="KW-0812">Transmembrane</keyword>
<keyword evidence="1" id="KW-0472">Membrane</keyword>
<keyword evidence="3" id="KW-1185">Reference proteome</keyword>
<dbReference type="KEGG" id="plon:Pla110_10260"/>
<feature type="transmembrane region" description="Helical" evidence="1">
    <location>
        <begin position="12"/>
        <end position="32"/>
    </location>
</feature>
<dbReference type="AlphaFoldDB" id="A0A518CJB6"/>
<protein>
    <submittedName>
        <fullName evidence="2">Uncharacterized protein</fullName>
    </submittedName>
</protein>
<dbReference type="EMBL" id="CP036281">
    <property type="protein sequence ID" value="QDU79318.1"/>
    <property type="molecule type" value="Genomic_DNA"/>
</dbReference>
<reference evidence="2 3" key="1">
    <citation type="submission" date="2019-02" db="EMBL/GenBank/DDBJ databases">
        <title>Deep-cultivation of Planctomycetes and their phenomic and genomic characterization uncovers novel biology.</title>
        <authorList>
            <person name="Wiegand S."/>
            <person name="Jogler M."/>
            <person name="Boedeker C."/>
            <person name="Pinto D."/>
            <person name="Vollmers J."/>
            <person name="Rivas-Marin E."/>
            <person name="Kohn T."/>
            <person name="Peeters S.H."/>
            <person name="Heuer A."/>
            <person name="Rast P."/>
            <person name="Oberbeckmann S."/>
            <person name="Bunk B."/>
            <person name="Jeske O."/>
            <person name="Meyerdierks A."/>
            <person name="Storesund J.E."/>
            <person name="Kallscheuer N."/>
            <person name="Luecker S."/>
            <person name="Lage O.M."/>
            <person name="Pohl T."/>
            <person name="Merkel B.J."/>
            <person name="Hornburger P."/>
            <person name="Mueller R.-W."/>
            <person name="Bruemmer F."/>
            <person name="Labrenz M."/>
            <person name="Spormann A.M."/>
            <person name="Op den Camp H."/>
            <person name="Overmann J."/>
            <person name="Amann R."/>
            <person name="Jetten M.S.M."/>
            <person name="Mascher T."/>
            <person name="Medema M.H."/>
            <person name="Devos D.P."/>
            <person name="Kaster A.-K."/>
            <person name="Ovreas L."/>
            <person name="Rohde M."/>
            <person name="Galperin M.Y."/>
            <person name="Jogler C."/>
        </authorList>
    </citation>
    <scope>NUCLEOTIDE SEQUENCE [LARGE SCALE GENOMIC DNA]</scope>
    <source>
        <strain evidence="2 3">Pla110</strain>
    </source>
</reference>
<dbReference type="Proteomes" id="UP000317178">
    <property type="component" value="Chromosome"/>
</dbReference>
<name>A0A518CJB6_9PLAN</name>
<keyword evidence="1" id="KW-1133">Transmembrane helix</keyword>
<proteinExistence type="predicted"/>
<evidence type="ECO:0000256" key="1">
    <source>
        <dbReference type="SAM" id="Phobius"/>
    </source>
</evidence>
<gene>
    <name evidence="2" type="ORF">Pla110_10260</name>
</gene>
<evidence type="ECO:0000313" key="3">
    <source>
        <dbReference type="Proteomes" id="UP000317178"/>
    </source>
</evidence>
<sequence>MSESDKTGYVKLVLLFAVTVSIPVAIYFAVFYTSMDSASFSSFSSAPEEPLWKWELVEQTPNQIRFKAVGVEMPRSDDVLKEVSAHAELLKDGIDVGHVDVSLKIHPDCEILLEVISEDLSNADELIISVAWQCLRTGFFGHGDFSGNFSTMFKMTDGKVIDEKDE</sequence>
<organism evidence="2 3">
    <name type="scientific">Polystyrenella longa</name>
    <dbReference type="NCBI Taxonomy" id="2528007"/>
    <lineage>
        <taxon>Bacteria</taxon>
        <taxon>Pseudomonadati</taxon>
        <taxon>Planctomycetota</taxon>
        <taxon>Planctomycetia</taxon>
        <taxon>Planctomycetales</taxon>
        <taxon>Planctomycetaceae</taxon>
        <taxon>Polystyrenella</taxon>
    </lineage>
</organism>